<organism evidence="2 3">
    <name type="scientific">Streptomyces hebeiensis</name>
    <dbReference type="NCBI Taxonomy" id="229486"/>
    <lineage>
        <taxon>Bacteria</taxon>
        <taxon>Bacillati</taxon>
        <taxon>Actinomycetota</taxon>
        <taxon>Actinomycetes</taxon>
        <taxon>Kitasatosporales</taxon>
        <taxon>Streptomycetaceae</taxon>
        <taxon>Streptomyces</taxon>
    </lineage>
</organism>
<proteinExistence type="predicted"/>
<evidence type="ECO:0000313" key="3">
    <source>
        <dbReference type="Proteomes" id="UP001501371"/>
    </source>
</evidence>
<dbReference type="EMBL" id="BAAAKV010000005">
    <property type="protein sequence ID" value="GAA1154943.1"/>
    <property type="molecule type" value="Genomic_DNA"/>
</dbReference>
<accession>A0ABN1UJJ1</accession>
<protein>
    <submittedName>
        <fullName evidence="2">Uncharacterized protein</fullName>
    </submittedName>
</protein>
<feature type="transmembrane region" description="Helical" evidence="1">
    <location>
        <begin position="67"/>
        <end position="86"/>
    </location>
</feature>
<name>A0ABN1UJJ1_9ACTN</name>
<gene>
    <name evidence="2" type="ORF">GCM10009654_08140</name>
</gene>
<feature type="transmembrane region" description="Helical" evidence="1">
    <location>
        <begin position="36"/>
        <end position="55"/>
    </location>
</feature>
<reference evidence="2 3" key="1">
    <citation type="journal article" date="2019" name="Int. J. Syst. Evol. Microbiol.">
        <title>The Global Catalogue of Microorganisms (GCM) 10K type strain sequencing project: providing services to taxonomists for standard genome sequencing and annotation.</title>
        <authorList>
            <consortium name="The Broad Institute Genomics Platform"/>
            <consortium name="The Broad Institute Genome Sequencing Center for Infectious Disease"/>
            <person name="Wu L."/>
            <person name="Ma J."/>
        </authorList>
    </citation>
    <scope>NUCLEOTIDE SEQUENCE [LARGE SCALE GENOMIC DNA]</scope>
    <source>
        <strain evidence="2 3">JCM 12696</strain>
    </source>
</reference>
<keyword evidence="1" id="KW-1133">Transmembrane helix</keyword>
<keyword evidence="3" id="KW-1185">Reference proteome</keyword>
<comment type="caution">
    <text evidence="2">The sequence shown here is derived from an EMBL/GenBank/DDBJ whole genome shotgun (WGS) entry which is preliminary data.</text>
</comment>
<evidence type="ECO:0000313" key="2">
    <source>
        <dbReference type="EMBL" id="GAA1154943.1"/>
    </source>
</evidence>
<keyword evidence="1" id="KW-0472">Membrane</keyword>
<keyword evidence="1" id="KW-0812">Transmembrane</keyword>
<evidence type="ECO:0000256" key="1">
    <source>
        <dbReference type="SAM" id="Phobius"/>
    </source>
</evidence>
<dbReference type="Proteomes" id="UP001501371">
    <property type="component" value="Unassembled WGS sequence"/>
</dbReference>
<sequence>MGGFLTGFAVWGLGAAPGLRGTFESERDLSLLYADLPLMLFGTPALALGAWALVARTRAGRGREGRAALAVVAALALAAWGGTEWLQLRTAAFVRTEAW</sequence>